<dbReference type="InterPro" id="IPR018496">
    <property type="entry name" value="PsdUridine_synth_RsuA/RluB_CS"/>
</dbReference>
<dbReference type="GO" id="GO:0000455">
    <property type="term" value="P:enzyme-directed rRNA pseudouridine synthesis"/>
    <property type="evidence" value="ECO:0007669"/>
    <property type="project" value="UniProtKB-ARBA"/>
</dbReference>
<dbReference type="Pfam" id="PF00849">
    <property type="entry name" value="PseudoU_synth_2"/>
    <property type="match status" value="1"/>
</dbReference>
<protein>
    <recommendedName>
        <fullName evidence="5">Pseudouridine synthase</fullName>
        <ecNumber evidence="5">5.4.99.-</ecNumber>
    </recommendedName>
</protein>
<dbReference type="SUPFAM" id="SSF55120">
    <property type="entry name" value="Pseudouridine synthase"/>
    <property type="match status" value="1"/>
</dbReference>
<name>A0A1I4H6T0_9FIRM</name>
<dbReference type="InterPro" id="IPR020103">
    <property type="entry name" value="PsdUridine_synth_cat_dom_sf"/>
</dbReference>
<gene>
    <name evidence="7" type="ORF">SAMN04490355_10032</name>
</gene>
<evidence type="ECO:0000256" key="4">
    <source>
        <dbReference type="PROSITE-ProRule" id="PRU00182"/>
    </source>
</evidence>
<dbReference type="Pfam" id="PF01479">
    <property type="entry name" value="S4"/>
    <property type="match status" value="1"/>
</dbReference>
<dbReference type="Gene3D" id="3.10.290.10">
    <property type="entry name" value="RNA-binding S4 domain"/>
    <property type="match status" value="1"/>
</dbReference>
<dbReference type="InterPro" id="IPR036986">
    <property type="entry name" value="S4_RNA-bd_sf"/>
</dbReference>
<dbReference type="Proteomes" id="UP000199520">
    <property type="component" value="Unassembled WGS sequence"/>
</dbReference>
<dbReference type="InterPro" id="IPR020094">
    <property type="entry name" value="TruA/RsuA/RluB/E/F_N"/>
</dbReference>
<dbReference type="InterPro" id="IPR002942">
    <property type="entry name" value="S4_RNA-bd"/>
</dbReference>
<reference evidence="8" key="1">
    <citation type="submission" date="2016-10" db="EMBL/GenBank/DDBJ databases">
        <authorList>
            <person name="Varghese N."/>
            <person name="Submissions S."/>
        </authorList>
    </citation>
    <scope>NUCLEOTIDE SEQUENCE [LARGE SCALE GENOMIC DNA]</scope>
    <source>
        <strain evidence="8">DSM 13327</strain>
    </source>
</reference>
<dbReference type="InterPro" id="IPR006145">
    <property type="entry name" value="PsdUridine_synth_RsuA/RluA"/>
</dbReference>
<sequence>MLERLQKIISQAGIASRRESEKFIQQGRVSVNGKVVTELGTKVIPGKDRVAVDGKLIAGEKLVYILLYKPKGILTTLKDPQDRKTVASLVTDISQRIYPVGRLDYNTEGLLLLTNDGALTNALIHPSKKIDKTYIAKVAGRPSQDKIDLLRVGIRLEDGMTAPAIIDEMEFDRERNLTSLKITIHEGKNRQIRRMFEAIGSDVKQLKRVKFAFLTLEGLRRGGYRHLLPQEVEALQNLNK</sequence>
<dbReference type="FunFam" id="3.30.70.1560:FF:000001">
    <property type="entry name" value="Pseudouridine synthase"/>
    <property type="match status" value="1"/>
</dbReference>
<dbReference type="FunFam" id="3.10.290.10:FF:000003">
    <property type="entry name" value="Pseudouridine synthase"/>
    <property type="match status" value="1"/>
</dbReference>
<organism evidence="7 8">
    <name type="scientific">Pelosinus propionicus DSM 13327</name>
    <dbReference type="NCBI Taxonomy" id="1123291"/>
    <lineage>
        <taxon>Bacteria</taxon>
        <taxon>Bacillati</taxon>
        <taxon>Bacillota</taxon>
        <taxon>Negativicutes</taxon>
        <taxon>Selenomonadales</taxon>
        <taxon>Sporomusaceae</taxon>
        <taxon>Pelosinus</taxon>
    </lineage>
</organism>
<keyword evidence="3 5" id="KW-0413">Isomerase</keyword>
<dbReference type="GO" id="GO:0005829">
    <property type="term" value="C:cytosol"/>
    <property type="evidence" value="ECO:0007669"/>
    <property type="project" value="UniProtKB-ARBA"/>
</dbReference>
<evidence type="ECO:0000256" key="1">
    <source>
        <dbReference type="ARBA" id="ARBA00008348"/>
    </source>
</evidence>
<evidence type="ECO:0000259" key="6">
    <source>
        <dbReference type="SMART" id="SM00363"/>
    </source>
</evidence>
<dbReference type="Gene3D" id="3.30.70.580">
    <property type="entry name" value="Pseudouridine synthase I, catalytic domain, N-terminal subdomain"/>
    <property type="match status" value="1"/>
</dbReference>
<dbReference type="EMBL" id="FOTS01000003">
    <property type="protein sequence ID" value="SFL37999.1"/>
    <property type="molecule type" value="Genomic_DNA"/>
</dbReference>
<comment type="similarity">
    <text evidence="1 5">Belongs to the pseudouridine synthase RsuA family.</text>
</comment>
<dbReference type="InterPro" id="IPR000748">
    <property type="entry name" value="PsdUridine_synth_RsuA/RluB/E/F"/>
</dbReference>
<dbReference type="PANTHER" id="PTHR47683">
    <property type="entry name" value="PSEUDOURIDINE SYNTHASE FAMILY PROTEIN-RELATED"/>
    <property type="match status" value="1"/>
</dbReference>
<keyword evidence="8" id="KW-1185">Reference proteome</keyword>
<evidence type="ECO:0000256" key="5">
    <source>
        <dbReference type="RuleBase" id="RU003887"/>
    </source>
</evidence>
<dbReference type="InterPro" id="IPR042092">
    <property type="entry name" value="PsdUridine_s_RsuA/RluB/E/F_cat"/>
</dbReference>
<feature type="domain" description="RNA-binding S4" evidence="6">
    <location>
        <begin position="3"/>
        <end position="63"/>
    </location>
</feature>
<keyword evidence="2 4" id="KW-0694">RNA-binding</keyword>
<dbReference type="GO" id="GO:0120159">
    <property type="term" value="F:rRNA pseudouridine synthase activity"/>
    <property type="evidence" value="ECO:0007669"/>
    <property type="project" value="UniProtKB-ARBA"/>
</dbReference>
<dbReference type="OrthoDB" id="9807213at2"/>
<dbReference type="CDD" id="cd02870">
    <property type="entry name" value="PseudoU_synth_RsuA_like"/>
    <property type="match status" value="1"/>
</dbReference>
<dbReference type="STRING" id="1123291.SAMN04490355_10032"/>
<dbReference type="SUPFAM" id="SSF55174">
    <property type="entry name" value="Alpha-L RNA-binding motif"/>
    <property type="match status" value="1"/>
</dbReference>
<dbReference type="RefSeq" id="WP_090932390.1">
    <property type="nucleotide sequence ID" value="NZ_FOTS01000003.1"/>
</dbReference>
<dbReference type="GO" id="GO:0003723">
    <property type="term" value="F:RNA binding"/>
    <property type="evidence" value="ECO:0007669"/>
    <property type="project" value="UniProtKB-KW"/>
</dbReference>
<evidence type="ECO:0000313" key="7">
    <source>
        <dbReference type="EMBL" id="SFL37999.1"/>
    </source>
</evidence>
<dbReference type="InterPro" id="IPR050343">
    <property type="entry name" value="RsuA_PseudoU_synthase"/>
</dbReference>
<dbReference type="AlphaFoldDB" id="A0A1I4H6T0"/>
<dbReference type="CDD" id="cd00165">
    <property type="entry name" value="S4"/>
    <property type="match status" value="1"/>
</dbReference>
<accession>A0A1I4H6T0</accession>
<dbReference type="PANTHER" id="PTHR47683:SF2">
    <property type="entry name" value="RNA-BINDING S4 DOMAIN-CONTAINING PROTEIN"/>
    <property type="match status" value="1"/>
</dbReference>
<dbReference type="NCBIfam" id="TIGR00093">
    <property type="entry name" value="pseudouridine synthase"/>
    <property type="match status" value="1"/>
</dbReference>
<proteinExistence type="inferred from homology"/>
<dbReference type="PROSITE" id="PS50889">
    <property type="entry name" value="S4"/>
    <property type="match status" value="1"/>
</dbReference>
<dbReference type="EC" id="5.4.99.-" evidence="5"/>
<dbReference type="PROSITE" id="PS01149">
    <property type="entry name" value="PSI_RSU"/>
    <property type="match status" value="1"/>
</dbReference>
<dbReference type="SMART" id="SM00363">
    <property type="entry name" value="S4"/>
    <property type="match status" value="1"/>
</dbReference>
<dbReference type="Gene3D" id="3.30.70.1560">
    <property type="entry name" value="Alpha-L RNA-binding motif"/>
    <property type="match status" value="1"/>
</dbReference>
<evidence type="ECO:0000313" key="8">
    <source>
        <dbReference type="Proteomes" id="UP000199520"/>
    </source>
</evidence>
<evidence type="ECO:0000256" key="2">
    <source>
        <dbReference type="ARBA" id="ARBA00022884"/>
    </source>
</evidence>
<evidence type="ECO:0000256" key="3">
    <source>
        <dbReference type="ARBA" id="ARBA00023235"/>
    </source>
</evidence>